<dbReference type="AlphaFoldDB" id="A0A8S3WSH2"/>
<evidence type="ECO:0000256" key="1">
    <source>
        <dbReference type="SAM" id="Coils"/>
    </source>
</evidence>
<keyword evidence="3" id="KW-1185">Reference proteome</keyword>
<dbReference type="OrthoDB" id="7490061at2759"/>
<evidence type="ECO:0000313" key="2">
    <source>
        <dbReference type="EMBL" id="CAG4978968.1"/>
    </source>
</evidence>
<organism evidence="2 3">
    <name type="scientific">Parnassius apollo</name>
    <name type="common">Apollo butterfly</name>
    <name type="synonym">Papilio apollo</name>
    <dbReference type="NCBI Taxonomy" id="110799"/>
    <lineage>
        <taxon>Eukaryota</taxon>
        <taxon>Metazoa</taxon>
        <taxon>Ecdysozoa</taxon>
        <taxon>Arthropoda</taxon>
        <taxon>Hexapoda</taxon>
        <taxon>Insecta</taxon>
        <taxon>Pterygota</taxon>
        <taxon>Neoptera</taxon>
        <taxon>Endopterygota</taxon>
        <taxon>Lepidoptera</taxon>
        <taxon>Glossata</taxon>
        <taxon>Ditrysia</taxon>
        <taxon>Papilionoidea</taxon>
        <taxon>Papilionidae</taxon>
        <taxon>Parnassiinae</taxon>
        <taxon>Parnassini</taxon>
        <taxon>Parnassius</taxon>
        <taxon>Parnassius</taxon>
    </lineage>
</organism>
<comment type="caution">
    <text evidence="2">The sequence shown here is derived from an EMBL/GenBank/DDBJ whole genome shotgun (WGS) entry which is preliminary data.</text>
</comment>
<protein>
    <submittedName>
        <fullName evidence="2">(apollo) hypothetical protein</fullName>
    </submittedName>
</protein>
<dbReference type="Proteomes" id="UP000691718">
    <property type="component" value="Unassembled WGS sequence"/>
</dbReference>
<reference evidence="2" key="1">
    <citation type="submission" date="2021-04" db="EMBL/GenBank/DDBJ databases">
        <authorList>
            <person name="Tunstrom K."/>
        </authorList>
    </citation>
    <scope>NUCLEOTIDE SEQUENCE</scope>
</reference>
<dbReference type="EMBL" id="CAJQZP010000693">
    <property type="protein sequence ID" value="CAG4978968.1"/>
    <property type="molecule type" value="Genomic_DNA"/>
</dbReference>
<proteinExistence type="predicted"/>
<sequence length="198" mass="22703">MADENVTIRRRHKTSLNESFDLSFESTNSEVRRHSLPDLSTGYDSEEEDLKNELLLLRNELESAHLEIVKLSEENLSLKDALNKQKLKLQMYHRICSEPRTRATTPRKKMSRTLREEDNTSLIDLEQNTLTSDPPIDGATCTSTDTLRENGNCCTSLYVKPKVVNNVLQPEVHTPNLILVRYHLIAQVQNFVLLVVTK</sequence>
<feature type="coiled-coil region" evidence="1">
    <location>
        <begin position="47"/>
        <end position="88"/>
    </location>
</feature>
<name>A0A8S3WSH2_PARAO</name>
<accession>A0A8S3WSH2</accession>
<evidence type="ECO:0000313" key="3">
    <source>
        <dbReference type="Proteomes" id="UP000691718"/>
    </source>
</evidence>
<keyword evidence="1" id="KW-0175">Coiled coil</keyword>
<gene>
    <name evidence="2" type="ORF">PAPOLLO_LOCUS9800</name>
</gene>